<dbReference type="OrthoDB" id="9801841at2"/>
<dbReference type="SMART" id="SM00331">
    <property type="entry name" value="PP2C_SIG"/>
    <property type="match status" value="1"/>
</dbReference>
<dbReference type="Gene3D" id="1.10.510.10">
    <property type="entry name" value="Transferase(Phosphotransferase) domain 1"/>
    <property type="match status" value="1"/>
</dbReference>
<dbReference type="AlphaFoldDB" id="A0A418V598"/>
<organism evidence="3 4">
    <name type="scientific">Deinococcus cavernae</name>
    <dbReference type="NCBI Taxonomy" id="2320857"/>
    <lineage>
        <taxon>Bacteria</taxon>
        <taxon>Thermotogati</taxon>
        <taxon>Deinococcota</taxon>
        <taxon>Deinococci</taxon>
        <taxon>Deinococcales</taxon>
        <taxon>Deinococcaceae</taxon>
        <taxon>Deinococcus</taxon>
    </lineage>
</organism>
<dbReference type="SMART" id="SM00332">
    <property type="entry name" value="PP2Cc"/>
    <property type="match status" value="1"/>
</dbReference>
<name>A0A418V598_9DEIO</name>
<dbReference type="Gene3D" id="3.60.40.10">
    <property type="entry name" value="PPM-type phosphatase domain"/>
    <property type="match status" value="1"/>
</dbReference>
<dbReference type="RefSeq" id="WP_119762302.1">
    <property type="nucleotide sequence ID" value="NZ_QYUJ01000014.1"/>
</dbReference>
<gene>
    <name evidence="3" type="ORF">D3875_06555</name>
</gene>
<dbReference type="CDD" id="cd00143">
    <property type="entry name" value="PP2Cc"/>
    <property type="match status" value="1"/>
</dbReference>
<accession>A0A418V598</accession>
<evidence type="ECO:0000256" key="1">
    <source>
        <dbReference type="SAM" id="MobiDB-lite"/>
    </source>
</evidence>
<dbReference type="Proteomes" id="UP000286287">
    <property type="component" value="Unassembled WGS sequence"/>
</dbReference>
<dbReference type="EMBL" id="QYUJ01000014">
    <property type="protein sequence ID" value="RJF71282.1"/>
    <property type="molecule type" value="Genomic_DNA"/>
</dbReference>
<sequence>MTPPDDQNTPDLQAGLRDIFKEQVEPPAEPSVDIVFDADGLNAADETAVTRLQTESPAVSQETQTALEVPQVEEGTPAPEVQAPPSAPLESVPLEPAVDEAAEDTTPTLEPAPAVPELTAPDLNAPDLAVPDSPSPGPVAAPLPVPAAPAPTSAGLSNDLEEVVYESTAPVSGPQEGQDFGAYHLDEDLGRGWFSAHSLTDRRKRDVYVRPDPLWAGVAAHRLLPQTTREGDLHVVEPMAGPPLATPIPAEQVRAYVTEFTRLLFALEKQGFAVTDIDPRTFLQTAQGLKLRFPPRLARLGEAVEPTLRDGFTPPEVQAGQAATARSGIYLLGALLFEWLTGQTIPPEGVSAVTLAGVSAPGMPQLLALMLTDEANRPTPTALLEYLKVQAANEIPKYDIAAATNIGLNPERPTNEDAYGYFMRQVEAHAAPEMLIRACVSDGMGGMAAGEVASRAAVQAFLNSAHPTLPEMVWDANAAVVAAMDGKDGGCTISAVEIRGAHLQLGHVGDTRAYHRTGTQVTQLSKDHSYVAAMVASGQMTPDEAQNSPDRNKVLRSLGSLRVPQDNYVQTLDTPLELKLGDRILLVSDGVWGEVEPAELEHLLLTEPSPHKLVDILLERALAAGAPDNITALVIERVK</sequence>
<reference evidence="3 4" key="1">
    <citation type="submission" date="2018-09" db="EMBL/GenBank/DDBJ databases">
        <authorList>
            <person name="Zhu H."/>
        </authorList>
    </citation>
    <scope>NUCLEOTIDE SEQUENCE [LARGE SCALE GENOMIC DNA]</scope>
    <source>
        <strain evidence="3 4">K2S05-167</strain>
    </source>
</reference>
<keyword evidence="4" id="KW-1185">Reference proteome</keyword>
<dbReference type="InterPro" id="IPR001932">
    <property type="entry name" value="PPM-type_phosphatase-like_dom"/>
</dbReference>
<evidence type="ECO:0000313" key="4">
    <source>
        <dbReference type="Proteomes" id="UP000286287"/>
    </source>
</evidence>
<feature type="compositionally biased region" description="Polar residues" evidence="1">
    <location>
        <begin position="51"/>
        <end position="66"/>
    </location>
</feature>
<dbReference type="InterPro" id="IPR036457">
    <property type="entry name" value="PPM-type-like_dom_sf"/>
</dbReference>
<feature type="compositionally biased region" description="Pro residues" evidence="1">
    <location>
        <begin position="133"/>
        <end position="149"/>
    </location>
</feature>
<evidence type="ECO:0000259" key="2">
    <source>
        <dbReference type="PROSITE" id="PS51746"/>
    </source>
</evidence>
<protein>
    <recommendedName>
        <fullName evidence="2">PPM-type phosphatase domain-containing protein</fullName>
    </recommendedName>
</protein>
<proteinExistence type="predicted"/>
<evidence type="ECO:0000313" key="3">
    <source>
        <dbReference type="EMBL" id="RJF71282.1"/>
    </source>
</evidence>
<dbReference type="PROSITE" id="PS51746">
    <property type="entry name" value="PPM_2"/>
    <property type="match status" value="1"/>
</dbReference>
<dbReference type="Pfam" id="PF13672">
    <property type="entry name" value="PP2C_2"/>
    <property type="match status" value="1"/>
</dbReference>
<feature type="region of interest" description="Disordered" evidence="1">
    <location>
        <begin position="51"/>
        <end position="155"/>
    </location>
</feature>
<dbReference type="SUPFAM" id="SSF56112">
    <property type="entry name" value="Protein kinase-like (PK-like)"/>
    <property type="match status" value="1"/>
</dbReference>
<dbReference type="SUPFAM" id="SSF81606">
    <property type="entry name" value="PP2C-like"/>
    <property type="match status" value="1"/>
</dbReference>
<comment type="caution">
    <text evidence="3">The sequence shown here is derived from an EMBL/GenBank/DDBJ whole genome shotgun (WGS) entry which is preliminary data.</text>
</comment>
<dbReference type="InterPro" id="IPR011009">
    <property type="entry name" value="Kinase-like_dom_sf"/>
</dbReference>
<feature type="domain" description="PPM-type phosphatase" evidence="2">
    <location>
        <begin position="399"/>
        <end position="637"/>
    </location>
</feature>